<reference evidence="3" key="1">
    <citation type="journal article" date="2014" name="Front. Microbiol.">
        <title>High frequency of phylogenetically diverse reductive dehalogenase-homologous genes in deep subseafloor sedimentary metagenomes.</title>
        <authorList>
            <person name="Kawai M."/>
            <person name="Futagami T."/>
            <person name="Toyoda A."/>
            <person name="Takaki Y."/>
            <person name="Nishi S."/>
            <person name="Hori S."/>
            <person name="Arai W."/>
            <person name="Tsubouchi T."/>
            <person name="Morono Y."/>
            <person name="Uchiyama I."/>
            <person name="Ito T."/>
            <person name="Fujiyama A."/>
            <person name="Inagaki F."/>
            <person name="Takami H."/>
        </authorList>
    </citation>
    <scope>NUCLEOTIDE SEQUENCE</scope>
    <source>
        <strain evidence="3">Expedition CK06-06</strain>
    </source>
</reference>
<feature type="non-terminal residue" evidence="3">
    <location>
        <position position="1"/>
    </location>
</feature>
<protein>
    <recommendedName>
        <fullName evidence="2">Glycosyl transferase family 1 domain-containing protein</fullName>
    </recommendedName>
</protein>
<evidence type="ECO:0000259" key="2">
    <source>
        <dbReference type="Pfam" id="PF00534"/>
    </source>
</evidence>
<dbReference type="Pfam" id="PF00534">
    <property type="entry name" value="Glycos_transf_1"/>
    <property type="match status" value="1"/>
</dbReference>
<dbReference type="EMBL" id="BARS01009228">
    <property type="protein sequence ID" value="GAF71695.1"/>
    <property type="molecule type" value="Genomic_DNA"/>
</dbReference>
<feature type="domain" description="Glycosyl transferase family 1" evidence="2">
    <location>
        <begin position="37"/>
        <end position="194"/>
    </location>
</feature>
<gene>
    <name evidence="3" type="ORF">S01H1_17400</name>
</gene>
<evidence type="ECO:0000256" key="1">
    <source>
        <dbReference type="ARBA" id="ARBA00022679"/>
    </source>
</evidence>
<accession>X0T6I8</accession>
<comment type="caution">
    <text evidence="3">The sequence shown here is derived from an EMBL/GenBank/DDBJ whole genome shotgun (WGS) entry which is preliminary data.</text>
</comment>
<sequence>DIVSDIIPDVLGKSVIIPHGVSEAFRREPVNEEWDSEKNIELLYVSNIKSYKYQWKVVEAMSILRKYGYDNIKLKLVGPADPGPLKKLKSAIETYKMRDRVVWLGPVPHERIVKIYNNASIFVFASACECCPNILLEAMASGLPIACSNRDPMKKFAEDGARYFDPKDPASIAAAIGYLIDNHDDRKRLALRAYELSKRYTWENCTKQTFDFLWKTIGNN</sequence>
<dbReference type="PANTHER" id="PTHR46401:SF2">
    <property type="entry name" value="GLYCOSYLTRANSFERASE WBBK-RELATED"/>
    <property type="match status" value="1"/>
</dbReference>
<dbReference type="PANTHER" id="PTHR46401">
    <property type="entry name" value="GLYCOSYLTRANSFERASE WBBK-RELATED"/>
    <property type="match status" value="1"/>
</dbReference>
<name>X0T6I8_9ZZZZ</name>
<dbReference type="Gene3D" id="3.40.50.2000">
    <property type="entry name" value="Glycogen Phosphorylase B"/>
    <property type="match status" value="1"/>
</dbReference>
<dbReference type="GO" id="GO:0009103">
    <property type="term" value="P:lipopolysaccharide biosynthetic process"/>
    <property type="evidence" value="ECO:0007669"/>
    <property type="project" value="TreeGrafter"/>
</dbReference>
<organism evidence="3">
    <name type="scientific">marine sediment metagenome</name>
    <dbReference type="NCBI Taxonomy" id="412755"/>
    <lineage>
        <taxon>unclassified sequences</taxon>
        <taxon>metagenomes</taxon>
        <taxon>ecological metagenomes</taxon>
    </lineage>
</organism>
<keyword evidence="1" id="KW-0808">Transferase</keyword>
<evidence type="ECO:0000313" key="3">
    <source>
        <dbReference type="EMBL" id="GAF71695.1"/>
    </source>
</evidence>
<dbReference type="InterPro" id="IPR001296">
    <property type="entry name" value="Glyco_trans_1"/>
</dbReference>
<dbReference type="GO" id="GO:0016757">
    <property type="term" value="F:glycosyltransferase activity"/>
    <property type="evidence" value="ECO:0007669"/>
    <property type="project" value="InterPro"/>
</dbReference>
<dbReference type="AlphaFoldDB" id="X0T6I8"/>
<proteinExistence type="predicted"/>
<dbReference type="SUPFAM" id="SSF53756">
    <property type="entry name" value="UDP-Glycosyltransferase/glycogen phosphorylase"/>
    <property type="match status" value="1"/>
</dbReference>